<sequence>MSGAGLAAISLDCVGRQGAPVRVRIEAVERRGGCLYGPVASYIPASAPASEG</sequence>
<evidence type="ECO:0000313" key="1">
    <source>
        <dbReference type="EMBL" id="GES05991.1"/>
    </source>
</evidence>
<comment type="caution">
    <text evidence="1">The sequence shown here is derived from an EMBL/GenBank/DDBJ whole genome shotgun (WGS) entry which is preliminary data.</text>
</comment>
<proteinExistence type="predicted"/>
<gene>
    <name evidence="1" type="ORF">Acor_80600</name>
</gene>
<name>A0A5M3WFY6_9ACTN</name>
<dbReference type="Proteomes" id="UP000334990">
    <property type="component" value="Unassembled WGS sequence"/>
</dbReference>
<organism evidence="1 2">
    <name type="scientific">Acrocarpospora corrugata</name>
    <dbReference type="NCBI Taxonomy" id="35763"/>
    <lineage>
        <taxon>Bacteria</taxon>
        <taxon>Bacillati</taxon>
        <taxon>Actinomycetota</taxon>
        <taxon>Actinomycetes</taxon>
        <taxon>Streptosporangiales</taxon>
        <taxon>Streptosporangiaceae</taxon>
        <taxon>Acrocarpospora</taxon>
    </lineage>
</organism>
<dbReference type="AlphaFoldDB" id="A0A5M3WFY6"/>
<reference evidence="1 2" key="1">
    <citation type="submission" date="2019-10" db="EMBL/GenBank/DDBJ databases">
        <title>Whole genome shotgun sequence of Acrocarpospora corrugata NBRC 13972.</title>
        <authorList>
            <person name="Ichikawa N."/>
            <person name="Kimura A."/>
            <person name="Kitahashi Y."/>
            <person name="Komaki H."/>
            <person name="Oguchi A."/>
        </authorList>
    </citation>
    <scope>NUCLEOTIDE SEQUENCE [LARGE SCALE GENOMIC DNA]</scope>
    <source>
        <strain evidence="1 2">NBRC 13972</strain>
    </source>
</reference>
<accession>A0A5M3WFY6</accession>
<dbReference type="EMBL" id="BLAD01000123">
    <property type="protein sequence ID" value="GES05991.1"/>
    <property type="molecule type" value="Genomic_DNA"/>
</dbReference>
<evidence type="ECO:0000313" key="2">
    <source>
        <dbReference type="Proteomes" id="UP000334990"/>
    </source>
</evidence>
<keyword evidence="2" id="KW-1185">Reference proteome</keyword>
<protein>
    <submittedName>
        <fullName evidence="1">Uncharacterized protein</fullName>
    </submittedName>
</protein>